<dbReference type="Proteomes" id="UP000663851">
    <property type="component" value="Unassembled WGS sequence"/>
</dbReference>
<reference evidence="3" key="1">
    <citation type="submission" date="2021-02" db="EMBL/GenBank/DDBJ databases">
        <authorList>
            <person name="Nowell W R."/>
        </authorList>
    </citation>
    <scope>NUCLEOTIDE SEQUENCE</scope>
</reference>
<accession>A0A818AP62</accession>
<dbReference type="EMBL" id="CAJNYT010001389">
    <property type="protein sequence ID" value="CAF3408078.1"/>
    <property type="molecule type" value="Genomic_DNA"/>
</dbReference>
<organism evidence="3 6">
    <name type="scientific">Rotaria socialis</name>
    <dbReference type="NCBI Taxonomy" id="392032"/>
    <lineage>
        <taxon>Eukaryota</taxon>
        <taxon>Metazoa</taxon>
        <taxon>Spiralia</taxon>
        <taxon>Gnathifera</taxon>
        <taxon>Rotifera</taxon>
        <taxon>Eurotatoria</taxon>
        <taxon>Bdelloidea</taxon>
        <taxon>Philodinida</taxon>
        <taxon>Philodinidae</taxon>
        <taxon>Rotaria</taxon>
    </lineage>
</organism>
<evidence type="ECO:0000313" key="4">
    <source>
        <dbReference type="EMBL" id="CAF4561555.1"/>
    </source>
</evidence>
<sequence length="108" mass="12130">MGTFTDLERSGLRITPELHLELLKAQEKVLREVKRTWFFQYLEIEMYESGTIKSIRRGLDWKGVISIGAVTLLFGVAIYIIGPPAVVKVAKHMLSMAATTSRIAIVLP</sequence>
<dbReference type="AlphaFoldDB" id="A0A818AP62"/>
<comment type="caution">
    <text evidence="3">The sequence shown here is derived from an EMBL/GenBank/DDBJ whole genome shotgun (WGS) entry which is preliminary data.</text>
</comment>
<keyword evidence="1" id="KW-0472">Membrane</keyword>
<evidence type="ECO:0000313" key="6">
    <source>
        <dbReference type="Proteomes" id="UP000663872"/>
    </source>
</evidence>
<dbReference type="EMBL" id="CAJNYD010000317">
    <property type="protein sequence ID" value="CAF3243932.1"/>
    <property type="molecule type" value="Genomic_DNA"/>
</dbReference>
<proteinExistence type="predicted"/>
<evidence type="ECO:0000313" key="2">
    <source>
        <dbReference type="EMBL" id="CAF3243932.1"/>
    </source>
</evidence>
<gene>
    <name evidence="3" type="ORF">GRG538_LOCUS10644</name>
    <name evidence="4" type="ORF">HFQ381_LOCUS31488</name>
    <name evidence="2" type="ORF">LUA448_LOCUS4425</name>
    <name evidence="5" type="ORF">QYT958_LOCUS30363</name>
</gene>
<protein>
    <submittedName>
        <fullName evidence="3">Uncharacterized protein</fullName>
    </submittedName>
</protein>
<dbReference type="Proteomes" id="UP000663833">
    <property type="component" value="Unassembled WGS sequence"/>
</dbReference>
<dbReference type="Proteomes" id="UP000663872">
    <property type="component" value="Unassembled WGS sequence"/>
</dbReference>
<feature type="transmembrane region" description="Helical" evidence="1">
    <location>
        <begin position="63"/>
        <end position="82"/>
    </location>
</feature>
<keyword evidence="1" id="KW-0812">Transmembrane</keyword>
<evidence type="ECO:0000313" key="3">
    <source>
        <dbReference type="EMBL" id="CAF3408078.1"/>
    </source>
</evidence>
<dbReference type="EMBL" id="CAJOBR010009578">
    <property type="protein sequence ID" value="CAF4894695.1"/>
    <property type="molecule type" value="Genomic_DNA"/>
</dbReference>
<dbReference type="EMBL" id="CAJOBO010006459">
    <property type="protein sequence ID" value="CAF4561555.1"/>
    <property type="molecule type" value="Genomic_DNA"/>
</dbReference>
<evidence type="ECO:0000313" key="5">
    <source>
        <dbReference type="EMBL" id="CAF4894695.1"/>
    </source>
</evidence>
<evidence type="ECO:0000256" key="1">
    <source>
        <dbReference type="SAM" id="Phobius"/>
    </source>
</evidence>
<dbReference type="Proteomes" id="UP000663848">
    <property type="component" value="Unassembled WGS sequence"/>
</dbReference>
<name>A0A818AP62_9BILA</name>
<keyword evidence="1" id="KW-1133">Transmembrane helix</keyword>